<comment type="caution">
    <text evidence="2">The sequence shown here is derived from an EMBL/GenBank/DDBJ whole genome shotgun (WGS) entry which is preliminary data.</text>
</comment>
<evidence type="ECO:0000313" key="2">
    <source>
        <dbReference type="EMBL" id="KAL3773233.1"/>
    </source>
</evidence>
<keyword evidence="3" id="KW-1185">Reference proteome</keyword>
<name>A0ABD3NB16_9STRA</name>
<dbReference type="EMBL" id="JALLAZ020001543">
    <property type="protein sequence ID" value="KAL3773233.1"/>
    <property type="molecule type" value="Genomic_DNA"/>
</dbReference>
<gene>
    <name evidence="2" type="ORF">ACHAW5_008154</name>
</gene>
<keyword evidence="1" id="KW-0812">Transmembrane</keyword>
<keyword evidence="1" id="KW-1133">Transmembrane helix</keyword>
<keyword evidence="1" id="KW-0472">Membrane</keyword>
<sequence>MAVADKIYNSMLTRRLITLTRYNKKLFGSATAATSTYKPEFVRKRICKEWICEFIENLTLSHQNVLNVLFEICAITLPPFFASSFPVYTVSKGLGGGAKIHLEYTIIFAVLFALCLHVLYQGVKTLEDLSIFNNTFEPTAFIGIIALDRIHVHEELKVLYCRHVVNACNLVFSGSPTLNVDLIFISCTKEVIISKNYILHCKKERAKHEKEMTNRKRDKEEDVGE</sequence>
<reference evidence="2 3" key="1">
    <citation type="submission" date="2024-10" db="EMBL/GenBank/DDBJ databases">
        <title>Updated reference genomes for cyclostephanoid diatoms.</title>
        <authorList>
            <person name="Roberts W.R."/>
            <person name="Alverson A.J."/>
        </authorList>
    </citation>
    <scope>NUCLEOTIDE SEQUENCE [LARGE SCALE GENOMIC DNA]</scope>
    <source>
        <strain evidence="2 3">AJA276-08</strain>
    </source>
</reference>
<proteinExistence type="predicted"/>
<dbReference type="Proteomes" id="UP001530315">
    <property type="component" value="Unassembled WGS sequence"/>
</dbReference>
<organism evidence="2 3">
    <name type="scientific">Stephanodiscus triporus</name>
    <dbReference type="NCBI Taxonomy" id="2934178"/>
    <lineage>
        <taxon>Eukaryota</taxon>
        <taxon>Sar</taxon>
        <taxon>Stramenopiles</taxon>
        <taxon>Ochrophyta</taxon>
        <taxon>Bacillariophyta</taxon>
        <taxon>Coscinodiscophyceae</taxon>
        <taxon>Thalassiosirophycidae</taxon>
        <taxon>Stephanodiscales</taxon>
        <taxon>Stephanodiscaceae</taxon>
        <taxon>Stephanodiscus</taxon>
    </lineage>
</organism>
<evidence type="ECO:0000313" key="3">
    <source>
        <dbReference type="Proteomes" id="UP001530315"/>
    </source>
</evidence>
<dbReference type="AlphaFoldDB" id="A0ABD3NB16"/>
<evidence type="ECO:0000256" key="1">
    <source>
        <dbReference type="SAM" id="Phobius"/>
    </source>
</evidence>
<feature type="transmembrane region" description="Helical" evidence="1">
    <location>
        <begin position="102"/>
        <end position="120"/>
    </location>
</feature>
<accession>A0ABD3NB16</accession>
<feature type="transmembrane region" description="Helical" evidence="1">
    <location>
        <begin position="68"/>
        <end position="90"/>
    </location>
</feature>
<protein>
    <submittedName>
        <fullName evidence="2">Uncharacterized protein</fullName>
    </submittedName>
</protein>